<name>A0A4R2I0A3_9ACTN</name>
<dbReference type="Proteomes" id="UP000295573">
    <property type="component" value="Unassembled WGS sequence"/>
</dbReference>
<reference evidence="2 3" key="1">
    <citation type="journal article" date="2015" name="Stand. Genomic Sci.">
        <title>Genomic Encyclopedia of Bacterial and Archaeal Type Strains, Phase III: the genomes of soil and plant-associated and newly described type strains.</title>
        <authorList>
            <person name="Whitman W.B."/>
            <person name="Woyke T."/>
            <person name="Klenk H.P."/>
            <person name="Zhou Y."/>
            <person name="Lilburn T.G."/>
            <person name="Beck B.J."/>
            <person name="De Vos P."/>
            <person name="Vandamme P."/>
            <person name="Eisen J.A."/>
            <person name="Garrity G."/>
            <person name="Hugenholtz P."/>
            <person name="Kyrpides N.C."/>
        </authorList>
    </citation>
    <scope>NUCLEOTIDE SEQUENCE [LARGE SCALE GENOMIC DNA]</scope>
    <source>
        <strain evidence="2 3">VKM Ac-2541</strain>
    </source>
</reference>
<sequence length="264" mass="29692">MQIDWTQVRDVSETIAAIVAIYGSLYVLGRLTIRAWRRTVGRRRQQSQLLDQLACGEPIERVNTWLGLPVSSSGDGYTYDLPGCWVFITEAEGVVESFAITIRDSRMYYRTRLLTAGMYDLKLGRSTFGDIGLGKESGYTWIGARRMGARVLISGANPSLYQEFSFAFNDAGIGYIADLTDDERQAGWQVSPETTINTLRVVHPFLSSSRQEALNRDVQPVGVDLDVIRLRVAKDVIRFRETSLTSRVRALLRRKRRSVGRSGS</sequence>
<protein>
    <submittedName>
        <fullName evidence="2">Uncharacterized protein</fullName>
    </submittedName>
</protein>
<evidence type="ECO:0000313" key="2">
    <source>
        <dbReference type="EMBL" id="TCO37334.1"/>
    </source>
</evidence>
<dbReference type="NCBIfam" id="NF043066">
    <property type="entry name" value="ETEC_3214_dom"/>
    <property type="match status" value="1"/>
</dbReference>
<keyword evidence="3" id="KW-1185">Reference proteome</keyword>
<keyword evidence="1" id="KW-0472">Membrane</keyword>
<dbReference type="InterPro" id="IPR050010">
    <property type="entry name" value="ETEC_3214_dom"/>
</dbReference>
<accession>A0A4R2I0A3</accession>
<dbReference type="EMBL" id="SLWR01000024">
    <property type="protein sequence ID" value="TCO37334.1"/>
    <property type="molecule type" value="Genomic_DNA"/>
</dbReference>
<keyword evidence="1" id="KW-1133">Transmembrane helix</keyword>
<dbReference type="AlphaFoldDB" id="A0A4R2I0A3"/>
<dbReference type="RefSeq" id="WP_422386739.1">
    <property type="nucleotide sequence ID" value="NZ_SLWR01000024.1"/>
</dbReference>
<evidence type="ECO:0000256" key="1">
    <source>
        <dbReference type="SAM" id="Phobius"/>
    </source>
</evidence>
<proteinExistence type="predicted"/>
<comment type="caution">
    <text evidence="2">The sequence shown here is derived from an EMBL/GenBank/DDBJ whole genome shotgun (WGS) entry which is preliminary data.</text>
</comment>
<evidence type="ECO:0000313" key="3">
    <source>
        <dbReference type="Proteomes" id="UP000295573"/>
    </source>
</evidence>
<feature type="transmembrane region" description="Helical" evidence="1">
    <location>
        <begin position="15"/>
        <end position="33"/>
    </location>
</feature>
<keyword evidence="1" id="KW-0812">Transmembrane</keyword>
<gene>
    <name evidence="2" type="ORF">EV646_12412</name>
</gene>
<organism evidence="2 3">
    <name type="scientific">Kribbella antiqua</name>
    <dbReference type="NCBI Taxonomy" id="2512217"/>
    <lineage>
        <taxon>Bacteria</taxon>
        <taxon>Bacillati</taxon>
        <taxon>Actinomycetota</taxon>
        <taxon>Actinomycetes</taxon>
        <taxon>Propionibacteriales</taxon>
        <taxon>Kribbellaceae</taxon>
        <taxon>Kribbella</taxon>
    </lineage>
</organism>